<dbReference type="InterPro" id="IPR036942">
    <property type="entry name" value="Beta-barrel_TonB_sf"/>
</dbReference>
<dbReference type="CDD" id="cd01347">
    <property type="entry name" value="ligand_gated_channel"/>
    <property type="match status" value="1"/>
</dbReference>
<keyword evidence="4 8" id="KW-0812">Transmembrane</keyword>
<dbReference type="InterPro" id="IPR000531">
    <property type="entry name" value="Beta-barrel_TonB"/>
</dbReference>
<dbReference type="KEGG" id="anh:A6F65_00913"/>
<dbReference type="Gene3D" id="2.170.130.10">
    <property type="entry name" value="TonB-dependent receptor, plug domain"/>
    <property type="match status" value="1"/>
</dbReference>
<keyword evidence="14" id="KW-1185">Reference proteome</keyword>
<dbReference type="GO" id="GO:0009279">
    <property type="term" value="C:cell outer membrane"/>
    <property type="evidence" value="ECO:0007669"/>
    <property type="project" value="UniProtKB-SubCell"/>
</dbReference>
<evidence type="ECO:0000259" key="11">
    <source>
        <dbReference type="Pfam" id="PF00593"/>
    </source>
</evidence>
<dbReference type="STRING" id="645517.A6F65_00913"/>
<evidence type="ECO:0000256" key="7">
    <source>
        <dbReference type="ARBA" id="ARBA00023237"/>
    </source>
</evidence>
<evidence type="ECO:0000256" key="5">
    <source>
        <dbReference type="ARBA" id="ARBA00023077"/>
    </source>
</evidence>
<reference evidence="13 14" key="1">
    <citation type="submission" date="2016-07" db="EMBL/GenBank/DDBJ databases">
        <title>Complete genome sequence of Altererythrobacter namhicola JCM 16345T, containing esterase-encoding genes.</title>
        <authorList>
            <person name="Cheng H."/>
            <person name="Wu Y.-H."/>
            <person name="Jian S.-L."/>
            <person name="Huo Y.-Y."/>
            <person name="Wang C.-S."/>
            <person name="Xu X.-W."/>
        </authorList>
    </citation>
    <scope>NUCLEOTIDE SEQUENCE [LARGE SCALE GENOMIC DNA]</scope>
    <source>
        <strain evidence="13 14">JCM 16345</strain>
    </source>
</reference>
<evidence type="ECO:0000256" key="4">
    <source>
        <dbReference type="ARBA" id="ARBA00022692"/>
    </source>
</evidence>
<keyword evidence="5 9" id="KW-0798">TonB box</keyword>
<keyword evidence="3 8" id="KW-1134">Transmembrane beta strand</keyword>
<organism evidence="13 14">
    <name type="scientific">Paraurantiacibacter namhicola</name>
    <dbReference type="NCBI Taxonomy" id="645517"/>
    <lineage>
        <taxon>Bacteria</taxon>
        <taxon>Pseudomonadati</taxon>
        <taxon>Pseudomonadota</taxon>
        <taxon>Alphaproteobacteria</taxon>
        <taxon>Sphingomonadales</taxon>
        <taxon>Erythrobacteraceae</taxon>
        <taxon>Paraurantiacibacter</taxon>
    </lineage>
</organism>
<feature type="signal peptide" evidence="10">
    <location>
        <begin position="1"/>
        <end position="28"/>
    </location>
</feature>
<keyword evidence="13" id="KW-0675">Receptor</keyword>
<dbReference type="EMBL" id="CP016545">
    <property type="protein sequence ID" value="ANU07223.1"/>
    <property type="molecule type" value="Genomic_DNA"/>
</dbReference>
<protein>
    <submittedName>
        <fullName evidence="13">Catecholate siderophore receptor CirA</fullName>
    </submittedName>
</protein>
<comment type="subcellular location">
    <subcellularLocation>
        <location evidence="1 8">Cell outer membrane</location>
        <topology evidence="1 8">Multi-pass membrane protein</topology>
    </subcellularLocation>
</comment>
<accession>A0A1C7D7D9</accession>
<dbReference type="Proteomes" id="UP000092698">
    <property type="component" value="Chromosome"/>
</dbReference>
<dbReference type="InterPro" id="IPR037066">
    <property type="entry name" value="Plug_dom_sf"/>
</dbReference>
<sequence>MKNSTGIRLTTALLLSGSMFAISAPAAAQSPEQQAEDDAPETTGNTIIVTGIRASIQGATNAKRNSDQIKDVIDAEDIGELPDTNVAEALQRVTGVQINRDQGEGSEIAVRGFSQNRVEVNGQTQVGSTADGNVSFNAIPSEAFKSIEVIKTPAADEIEGALGAIVRFNTRQPLDRKGFTFSARAEAQYAERADAWTPNFNVLVADNFEVGNGAGEAGFLVSYTRKHRKLRQDFFRVRGYEALDGLGLDLDGDGVAGELIERNSDGIITDLQDGAYLPTQTLFRVTEQDRKLDSWTAAFQYQPAPGFELYVNGTYSRNRADDRQYQATARLNNAYSPDGMGGFAINNRFSDIPGLVISPNQTIRQAFLGGFNNRGRAQGIGFGISGASNPPEQDILTVQAGAKFKIGSSLDGQVQLSFGKGKRFQRYINTTSGIGGTDSPFFFINFDGDGDVPDYIPLQSEVGGVPVTGFSEDARFDFNDPSIYTFNNIAINEDTDRTQEQALRLDFDYDTGNDTFHTIEFGARYARVTGVRGRLRARDARGAADGTLGDTDYDDLLQSEPGLIVQLPFDDYLDGATGDQPDSFLLPDPQFLVDNRLRLLDTYGIILQPDESFGYDAERKTAAAYVKLNFDFDVGSIPVFGNVGVRYVHTSRNSSGPAPDPNAVQFDEDVLIFQSESLKYHNWLPSLNLVATPFDNFYVRFGAAKAMARPDLQDASPLLIVSDSFDRARGGNPFLLPEEVTQFDLSLEKYYGDSNLIAVALFYKRYDERIEDGVTSVCLPIADDQSEFTPGTDGCLVGQDLIRAETPVNVGGAEVKGVEVSWQQSLDFLPSPLDGFGFIANYTYVDAGFGSLSATGLQLPVQDLSEHSYNLIGYYEKGPISARVAYNWRSEFYDERTDTNQASFARPYGQLDASIGFDVTNKIKLSFEAVNILNEPEERYQELLERPLEYTVNDRRFVIGVTFRN</sequence>
<dbReference type="InterPro" id="IPR012910">
    <property type="entry name" value="Plug_dom"/>
</dbReference>
<dbReference type="Pfam" id="PF00593">
    <property type="entry name" value="TonB_dep_Rec_b-barrel"/>
    <property type="match status" value="1"/>
</dbReference>
<dbReference type="OrthoDB" id="5476657at2"/>
<keyword evidence="7 8" id="KW-0998">Cell outer membrane</keyword>
<keyword evidence="6 8" id="KW-0472">Membrane</keyword>
<feature type="chain" id="PRO_5008884374" evidence="10">
    <location>
        <begin position="29"/>
        <end position="965"/>
    </location>
</feature>
<proteinExistence type="inferred from homology"/>
<evidence type="ECO:0000256" key="3">
    <source>
        <dbReference type="ARBA" id="ARBA00022452"/>
    </source>
</evidence>
<evidence type="ECO:0000313" key="13">
    <source>
        <dbReference type="EMBL" id="ANU07223.1"/>
    </source>
</evidence>
<evidence type="ECO:0000256" key="1">
    <source>
        <dbReference type="ARBA" id="ARBA00004571"/>
    </source>
</evidence>
<comment type="similarity">
    <text evidence="8 9">Belongs to the TonB-dependent receptor family.</text>
</comment>
<evidence type="ECO:0000256" key="8">
    <source>
        <dbReference type="PROSITE-ProRule" id="PRU01360"/>
    </source>
</evidence>
<dbReference type="PROSITE" id="PS52016">
    <property type="entry name" value="TONB_DEPENDENT_REC_3"/>
    <property type="match status" value="1"/>
</dbReference>
<feature type="domain" description="TonB-dependent receptor-like beta-barrel" evidence="11">
    <location>
        <begin position="469"/>
        <end position="932"/>
    </location>
</feature>
<gene>
    <name evidence="13" type="ORF">A6F65_00913</name>
</gene>
<dbReference type="PANTHER" id="PTHR40980">
    <property type="entry name" value="PLUG DOMAIN-CONTAINING PROTEIN"/>
    <property type="match status" value="1"/>
</dbReference>
<evidence type="ECO:0000256" key="10">
    <source>
        <dbReference type="SAM" id="SignalP"/>
    </source>
</evidence>
<keyword evidence="10" id="KW-0732">Signal</keyword>
<evidence type="ECO:0000256" key="9">
    <source>
        <dbReference type="RuleBase" id="RU003357"/>
    </source>
</evidence>
<dbReference type="AlphaFoldDB" id="A0A1C7D7D9"/>
<dbReference type="PANTHER" id="PTHR40980:SF3">
    <property type="entry name" value="TONB-DEPENDENT RECEPTOR-LIKE BETA-BARREL DOMAIN-CONTAINING PROTEIN"/>
    <property type="match status" value="1"/>
</dbReference>
<dbReference type="InterPro" id="IPR010104">
    <property type="entry name" value="TonB_rcpt_bac"/>
</dbReference>
<dbReference type="Pfam" id="PF07715">
    <property type="entry name" value="Plug"/>
    <property type="match status" value="1"/>
</dbReference>
<keyword evidence="2 8" id="KW-0813">Transport</keyword>
<dbReference type="SUPFAM" id="SSF56935">
    <property type="entry name" value="Porins"/>
    <property type="match status" value="1"/>
</dbReference>
<feature type="domain" description="TonB-dependent receptor plug" evidence="12">
    <location>
        <begin position="63"/>
        <end position="156"/>
    </location>
</feature>
<evidence type="ECO:0000259" key="12">
    <source>
        <dbReference type="Pfam" id="PF07715"/>
    </source>
</evidence>
<evidence type="ECO:0000313" key="14">
    <source>
        <dbReference type="Proteomes" id="UP000092698"/>
    </source>
</evidence>
<dbReference type="InterPro" id="IPR039426">
    <property type="entry name" value="TonB-dep_rcpt-like"/>
</dbReference>
<dbReference type="NCBIfam" id="TIGR01782">
    <property type="entry name" value="TonB-Xanth-Caul"/>
    <property type="match status" value="1"/>
</dbReference>
<evidence type="ECO:0000256" key="6">
    <source>
        <dbReference type="ARBA" id="ARBA00023136"/>
    </source>
</evidence>
<name>A0A1C7D7D9_9SPHN</name>
<dbReference type="Gene3D" id="2.40.170.20">
    <property type="entry name" value="TonB-dependent receptor, beta-barrel domain"/>
    <property type="match status" value="1"/>
</dbReference>
<evidence type="ECO:0000256" key="2">
    <source>
        <dbReference type="ARBA" id="ARBA00022448"/>
    </source>
</evidence>
<dbReference type="RefSeq" id="WP_067786329.1">
    <property type="nucleotide sequence ID" value="NZ_CP016545.1"/>
</dbReference>